<reference evidence="12" key="1">
    <citation type="submission" date="2025-08" db="UniProtKB">
        <authorList>
            <consortium name="RefSeq"/>
        </authorList>
    </citation>
    <scope>IDENTIFICATION</scope>
</reference>
<feature type="region of interest" description="Disordered" evidence="8">
    <location>
        <begin position="374"/>
        <end position="411"/>
    </location>
</feature>
<protein>
    <submittedName>
        <fullName evidence="12">Uncharacterized protein LOC105180236</fullName>
    </submittedName>
</protein>
<dbReference type="KEGG" id="sind:105180236"/>
<dbReference type="Pfam" id="PF04434">
    <property type="entry name" value="SWIM"/>
    <property type="match status" value="1"/>
</dbReference>
<dbReference type="PROSITE" id="PS50158">
    <property type="entry name" value="ZF_CCHC"/>
    <property type="match status" value="1"/>
</dbReference>
<feature type="compositionally biased region" description="Basic residues" evidence="8">
    <location>
        <begin position="398"/>
        <end position="411"/>
    </location>
</feature>
<dbReference type="PROSITE" id="PS50966">
    <property type="entry name" value="ZF_SWIM"/>
    <property type="match status" value="1"/>
</dbReference>
<evidence type="ECO:0000259" key="9">
    <source>
        <dbReference type="PROSITE" id="PS50158"/>
    </source>
</evidence>
<evidence type="ECO:0000256" key="6">
    <source>
        <dbReference type="ARBA" id="ARBA00023172"/>
    </source>
</evidence>
<keyword evidence="11" id="KW-1185">Reference proteome</keyword>
<dbReference type="GO" id="GO:0008270">
    <property type="term" value="F:zinc ion binding"/>
    <property type="evidence" value="ECO:0007669"/>
    <property type="project" value="UniProtKB-KW"/>
</dbReference>
<evidence type="ECO:0000256" key="1">
    <source>
        <dbReference type="ARBA" id="ARBA00022578"/>
    </source>
</evidence>
<gene>
    <name evidence="12" type="primary">LOC105180236</name>
</gene>
<dbReference type="SMART" id="SM00575">
    <property type="entry name" value="ZnF_PMZ"/>
    <property type="match status" value="1"/>
</dbReference>
<dbReference type="Pfam" id="PF10551">
    <property type="entry name" value="MULE"/>
    <property type="match status" value="1"/>
</dbReference>
<dbReference type="PANTHER" id="PTHR31973">
    <property type="entry name" value="POLYPROTEIN, PUTATIVE-RELATED"/>
    <property type="match status" value="1"/>
</dbReference>
<keyword evidence="6" id="KW-0233">DNA recombination</keyword>
<dbReference type="GeneID" id="105180236"/>
<dbReference type="InterPro" id="IPR001878">
    <property type="entry name" value="Znf_CCHC"/>
</dbReference>
<dbReference type="GO" id="GO:0003677">
    <property type="term" value="F:DNA binding"/>
    <property type="evidence" value="ECO:0007669"/>
    <property type="project" value="UniProtKB-KW"/>
</dbReference>
<dbReference type="InParanoid" id="A0A6I9UNJ1"/>
<dbReference type="RefSeq" id="XP_011102208.1">
    <property type="nucleotide sequence ID" value="XM_011103906.1"/>
</dbReference>
<dbReference type="InterPro" id="IPR006564">
    <property type="entry name" value="Znf_PMZ"/>
</dbReference>
<evidence type="ECO:0000259" key="10">
    <source>
        <dbReference type="PROSITE" id="PS50966"/>
    </source>
</evidence>
<evidence type="ECO:0000256" key="5">
    <source>
        <dbReference type="ARBA" id="ARBA00023125"/>
    </source>
</evidence>
<dbReference type="OrthoDB" id="687700at2759"/>
<dbReference type="Proteomes" id="UP000504604">
    <property type="component" value="Unplaced"/>
</dbReference>
<dbReference type="GO" id="GO:0006313">
    <property type="term" value="P:DNA transposition"/>
    <property type="evidence" value="ECO:0007669"/>
    <property type="project" value="InterPro"/>
</dbReference>
<feature type="domain" description="CCHC-type" evidence="9">
    <location>
        <begin position="419"/>
        <end position="434"/>
    </location>
</feature>
<dbReference type="PANTHER" id="PTHR31973:SF187">
    <property type="entry name" value="MUTATOR TRANSPOSASE MUDRA PROTEIN"/>
    <property type="match status" value="1"/>
</dbReference>
<evidence type="ECO:0000256" key="2">
    <source>
        <dbReference type="ARBA" id="ARBA00022723"/>
    </source>
</evidence>
<keyword evidence="1" id="KW-0815">Transposition</keyword>
<keyword evidence="5" id="KW-0238">DNA-binding</keyword>
<dbReference type="PROSITE" id="PS01007">
    <property type="entry name" value="TRANSPOSASE_MUTATOR"/>
    <property type="match status" value="1"/>
</dbReference>
<keyword evidence="3 7" id="KW-0863">Zinc-finger</keyword>
<evidence type="ECO:0000256" key="8">
    <source>
        <dbReference type="SAM" id="MobiDB-lite"/>
    </source>
</evidence>
<proteinExistence type="predicted"/>
<dbReference type="InterPro" id="IPR001207">
    <property type="entry name" value="Transposase_mutator"/>
</dbReference>
<organism evidence="11 12">
    <name type="scientific">Sesamum indicum</name>
    <name type="common">Oriental sesame</name>
    <name type="synonym">Sesamum orientale</name>
    <dbReference type="NCBI Taxonomy" id="4182"/>
    <lineage>
        <taxon>Eukaryota</taxon>
        <taxon>Viridiplantae</taxon>
        <taxon>Streptophyta</taxon>
        <taxon>Embryophyta</taxon>
        <taxon>Tracheophyta</taxon>
        <taxon>Spermatophyta</taxon>
        <taxon>Magnoliopsida</taxon>
        <taxon>eudicotyledons</taxon>
        <taxon>Gunneridae</taxon>
        <taxon>Pentapetalae</taxon>
        <taxon>asterids</taxon>
        <taxon>lamiids</taxon>
        <taxon>Lamiales</taxon>
        <taxon>Pedaliaceae</taxon>
        <taxon>Sesamum</taxon>
    </lineage>
</organism>
<evidence type="ECO:0000313" key="11">
    <source>
        <dbReference type="Proteomes" id="UP000504604"/>
    </source>
</evidence>
<dbReference type="InterPro" id="IPR007527">
    <property type="entry name" value="Znf_SWIM"/>
</dbReference>
<evidence type="ECO:0000256" key="7">
    <source>
        <dbReference type="PROSITE-ProRule" id="PRU00047"/>
    </source>
</evidence>
<dbReference type="InterPro" id="IPR018289">
    <property type="entry name" value="MULE_transposase_dom"/>
</dbReference>
<evidence type="ECO:0000313" key="12">
    <source>
        <dbReference type="RefSeq" id="XP_011102208.1"/>
    </source>
</evidence>
<accession>A0A6I9UNJ1</accession>
<evidence type="ECO:0000256" key="4">
    <source>
        <dbReference type="ARBA" id="ARBA00022833"/>
    </source>
</evidence>
<dbReference type="GO" id="GO:0004803">
    <property type="term" value="F:transposase activity"/>
    <property type="evidence" value="ECO:0007669"/>
    <property type="project" value="InterPro"/>
</dbReference>
<keyword evidence="2" id="KW-0479">Metal-binding</keyword>
<name>A0A6I9UNJ1_SESIN</name>
<keyword evidence="4" id="KW-0862">Zinc</keyword>
<sequence>MQDYAHELLKSNPGSTVVVGVDADQKFDKFYVCFGALKNGFNGGCRQVVGVDGCHLKGPFGGVLLTALGIDPNNNIYPVAYAVVGKEMRVTWEWFLRLLKSDLGVVRDDQWCFISDKQKGLVQAFEEVFPASDHRFCVRHLHSNLKNAGFRGLAFKNCLWKAARATTLNEFKLCMKQMSVLDKTAAEWFNDKPPTQWSRSHFKTDIKCDVLLNNCCETFNSNILEAREKPIVTMLEWIREYLMRRLQENRDRAELKWTGVICPRIVKIIEKNVEKSADCIPIKADSSYYQLNCFDGSQHSVDLDKRSCSCRKWNLNGIPCKHACSAILCKGDDPIKYVNECYSVASYKNVYKTAIMPMVGRDLWTATQFIPPLPPNFGRGAGRPPKSRRREPDEIVSKQKKIGKGKPQNRLKRVQKTVKCSKCGKEKHNARRCPLKNLQEDTQVTDAFSQVIQEIKEKEAHESKKRRVRLNI</sequence>
<dbReference type="AlphaFoldDB" id="A0A6I9UNJ1"/>
<evidence type="ECO:0000256" key="3">
    <source>
        <dbReference type="ARBA" id="ARBA00022771"/>
    </source>
</evidence>
<feature type="domain" description="SWIM-type" evidence="10">
    <location>
        <begin position="299"/>
        <end position="331"/>
    </location>
</feature>